<reference evidence="2" key="1">
    <citation type="submission" date="2015-04" db="UniProtKB">
        <authorList>
            <consortium name="EnsemblPlants"/>
        </authorList>
    </citation>
    <scope>IDENTIFICATION</scope>
</reference>
<dbReference type="Gramene" id="OMERI06G12260.1">
    <property type="protein sequence ID" value="OMERI06G12260.1"/>
    <property type="gene ID" value="OMERI06G12260"/>
</dbReference>
<dbReference type="AlphaFoldDB" id="A0A0E0E0F1"/>
<evidence type="ECO:0000313" key="2">
    <source>
        <dbReference type="EnsemblPlants" id="OMERI06G12260.1"/>
    </source>
</evidence>
<name>A0A0E0E0F1_9ORYZ</name>
<dbReference type="EnsemblPlants" id="OMERI06G12260.1">
    <property type="protein sequence ID" value="OMERI06G12260.1"/>
    <property type="gene ID" value="OMERI06G12260"/>
</dbReference>
<accession>A0A0E0E0F1</accession>
<protein>
    <submittedName>
        <fullName evidence="2">Uncharacterized protein</fullName>
    </submittedName>
</protein>
<feature type="region of interest" description="Disordered" evidence="1">
    <location>
        <begin position="1"/>
        <end position="91"/>
    </location>
</feature>
<sequence length="197" mass="20883">MRDDAQRRLRWSGGEMYQQRRRGGGGEKQQQQGGGGAKRQRQAAAGSGPPANRIWPPPSSMRKGKAGGRRGAGGGVGQQWLDGAGGGGQAGPKPDLVISIIGTGRRRLAEMELGEVSGSVGRRSRVGRRAAADADRWNRRMEGSFVVADLLVGQPRDMKISGVVSDLVDGKGSSRLAVPSSCPLEPLPFLDWSAPRF</sequence>
<evidence type="ECO:0000256" key="1">
    <source>
        <dbReference type="SAM" id="MobiDB-lite"/>
    </source>
</evidence>
<dbReference type="HOGENOM" id="CLU_1386134_0_0_1"/>
<keyword evidence="3" id="KW-1185">Reference proteome</keyword>
<dbReference type="Proteomes" id="UP000008021">
    <property type="component" value="Chromosome 6"/>
</dbReference>
<reference evidence="2" key="2">
    <citation type="submission" date="2018-05" db="EMBL/GenBank/DDBJ databases">
        <title>OmerRS3 (Oryza meridionalis Reference Sequence Version 3).</title>
        <authorList>
            <person name="Zhang J."/>
            <person name="Kudrna D."/>
            <person name="Lee S."/>
            <person name="Talag J."/>
            <person name="Welchert J."/>
            <person name="Wing R.A."/>
        </authorList>
    </citation>
    <scope>NUCLEOTIDE SEQUENCE [LARGE SCALE GENOMIC DNA]</scope>
    <source>
        <strain evidence="2">cv. OR44</strain>
    </source>
</reference>
<feature type="compositionally biased region" description="Gly residues" evidence="1">
    <location>
        <begin position="69"/>
        <end position="90"/>
    </location>
</feature>
<evidence type="ECO:0000313" key="3">
    <source>
        <dbReference type="Proteomes" id="UP000008021"/>
    </source>
</evidence>
<organism evidence="2">
    <name type="scientific">Oryza meridionalis</name>
    <dbReference type="NCBI Taxonomy" id="40149"/>
    <lineage>
        <taxon>Eukaryota</taxon>
        <taxon>Viridiplantae</taxon>
        <taxon>Streptophyta</taxon>
        <taxon>Embryophyta</taxon>
        <taxon>Tracheophyta</taxon>
        <taxon>Spermatophyta</taxon>
        <taxon>Magnoliopsida</taxon>
        <taxon>Liliopsida</taxon>
        <taxon>Poales</taxon>
        <taxon>Poaceae</taxon>
        <taxon>BOP clade</taxon>
        <taxon>Oryzoideae</taxon>
        <taxon>Oryzeae</taxon>
        <taxon>Oryzinae</taxon>
        <taxon>Oryza</taxon>
    </lineage>
</organism>
<proteinExistence type="predicted"/>